<sequence length="781" mass="91202">MEETTIVLPTARAIRHEQLATQEQTLFLPNYITMSDFIAKLTLVKGYKFIDDESRILLLLEASDFKGFANLQIERNFFTFTKNSSYIFKFYEELSAELYDINLLSSADVYAEYEEHIAILQELYKRYEKLCNEKKLLDRIFLPKLYEFNASYAKTHQNVTIYLDGHLTNFELELLQKAKSFMSIKLRFWATRFNEKMQNKLGELGFALEAGFIYELDFNSIKTLTKEKIPTNYQLTCNSFSESLLQVAFVQQKIYEFVQKGYNPQNIAVILPNETAAPILKSFDQKCNLNFAMGESFRHSGVYKKIEATLNAIEQDSKENEARMQRVGDELFLLLHGLYYKKVSEIDFIQKMQEVAGFFTNRQEKKILNEELHKIEKLLPFMQDMGVKSLLNIFMQRLALRTVDDVRGGKVTVMGVLETRSVHFDAVIIIDFDDKNVPKRSDKDMFLNTQIRKAASLPTMGDRESLQKHYYQMLISRSKEVAIAYVNSSESSGSRFLKQLGITQKNEHSELDYAEILFQRRESGLLKEEEIVQEYSFKNVALSASRLKTFLTCKRKYYYKYIQHIKNHEIPKDMPQEYEIGNVVHSALKAVYEKQNFYTDAEKLKKDINKALDEFCGESELDKYLVAMQKKRLEPFAEAETERFEKGWRVFKTEELLETNFAGMKIVGQIDRIDKKENLIEVLDYKTGAYTLYNKNNYTEATDFQLEFYALLAGGFGNVERCGFYDLKECQIIPEAFLQEKTEILKSHIKDLLAIESVNFEKCEETKPCQFCEYAIMCNRD</sequence>
<dbReference type="Gene3D" id="3.90.320.10">
    <property type="match status" value="1"/>
</dbReference>
<dbReference type="Gene3D" id="3.40.50.300">
    <property type="entry name" value="P-loop containing nucleotide triphosphate hydrolases"/>
    <property type="match status" value="1"/>
</dbReference>
<feature type="coiled-coil region" evidence="1">
    <location>
        <begin position="110"/>
        <end position="140"/>
    </location>
</feature>
<dbReference type="Pfam" id="PF12705">
    <property type="entry name" value="PDDEXK_1"/>
    <property type="match status" value="1"/>
</dbReference>
<reference evidence="3 4" key="1">
    <citation type="submission" date="2019-06" db="EMBL/GenBank/DDBJ databases">
        <title>Sulfurimonas gotlandica sp. nov., a chemoautotrophic and psychrotolerant epsilonproteobacterium isolated from a pelagic redoxcline, and an emended description of the genus Sulfurimonas.</title>
        <authorList>
            <person name="Wang S."/>
            <person name="Jiang L."/>
            <person name="Shao Z."/>
        </authorList>
    </citation>
    <scope>NUCLEOTIDE SEQUENCE [LARGE SCALE GENOMIC DNA]</scope>
    <source>
        <strain evidence="3 4">S2-6</strain>
    </source>
</reference>
<feature type="domain" description="PD-(D/E)XK endonuclease-like" evidence="2">
    <location>
        <begin position="542"/>
        <end position="779"/>
    </location>
</feature>
<proteinExistence type="predicted"/>
<dbReference type="AlphaFoldDB" id="A0A7M1B417"/>
<protein>
    <submittedName>
        <fullName evidence="3">PD-(D/E)XK nuclease family protein</fullName>
    </submittedName>
</protein>
<evidence type="ECO:0000313" key="3">
    <source>
        <dbReference type="EMBL" id="QOP44471.1"/>
    </source>
</evidence>
<dbReference type="KEGG" id="ssei:FJR45_11130"/>
<dbReference type="InterPro" id="IPR011604">
    <property type="entry name" value="PDDEXK-like_dom_sf"/>
</dbReference>
<dbReference type="InterPro" id="IPR027417">
    <property type="entry name" value="P-loop_NTPase"/>
</dbReference>
<evidence type="ECO:0000313" key="4">
    <source>
        <dbReference type="Proteomes" id="UP000593719"/>
    </source>
</evidence>
<keyword evidence="1" id="KW-0175">Coiled coil</keyword>
<accession>A0A7M1B417</accession>
<dbReference type="InterPro" id="IPR038726">
    <property type="entry name" value="PDDEXK_AddAB-type"/>
</dbReference>
<dbReference type="EMBL" id="CP041235">
    <property type="protein sequence ID" value="QOP44471.1"/>
    <property type="molecule type" value="Genomic_DNA"/>
</dbReference>
<name>A0A7M1B417_9BACT</name>
<dbReference type="SUPFAM" id="SSF52540">
    <property type="entry name" value="P-loop containing nucleoside triphosphate hydrolases"/>
    <property type="match status" value="1"/>
</dbReference>
<organism evidence="3 4">
    <name type="scientific">Sulfurimonas sediminis</name>
    <dbReference type="NCBI Taxonomy" id="2590020"/>
    <lineage>
        <taxon>Bacteria</taxon>
        <taxon>Pseudomonadati</taxon>
        <taxon>Campylobacterota</taxon>
        <taxon>Epsilonproteobacteria</taxon>
        <taxon>Campylobacterales</taxon>
        <taxon>Sulfurimonadaceae</taxon>
        <taxon>Sulfurimonas</taxon>
    </lineage>
</organism>
<evidence type="ECO:0000256" key="1">
    <source>
        <dbReference type="SAM" id="Coils"/>
    </source>
</evidence>
<gene>
    <name evidence="3" type="ORF">FJR45_11130</name>
</gene>
<evidence type="ECO:0000259" key="2">
    <source>
        <dbReference type="Pfam" id="PF12705"/>
    </source>
</evidence>
<dbReference type="RefSeq" id="WP_193150606.1">
    <property type="nucleotide sequence ID" value="NZ_CP041235.1"/>
</dbReference>
<dbReference type="Proteomes" id="UP000593719">
    <property type="component" value="Chromosome"/>
</dbReference>
<keyword evidence="4" id="KW-1185">Reference proteome</keyword>